<dbReference type="CDD" id="cd18577">
    <property type="entry name" value="ABC_6TM_Pgp_ABCB1_D1_like"/>
    <property type="match status" value="1"/>
</dbReference>
<feature type="transmembrane region" description="Helical" evidence="9">
    <location>
        <begin position="217"/>
        <end position="234"/>
    </location>
</feature>
<dbReference type="CDD" id="cd03249">
    <property type="entry name" value="ABC_MTABC3_MDL1_MDL2"/>
    <property type="match status" value="1"/>
</dbReference>
<evidence type="ECO:0000256" key="8">
    <source>
        <dbReference type="SAM" id="MobiDB-lite"/>
    </source>
</evidence>
<dbReference type="SUPFAM" id="SSF90123">
    <property type="entry name" value="ABC transporter transmembrane region"/>
    <property type="match status" value="2"/>
</dbReference>
<dbReference type="PROSITE" id="PS50893">
    <property type="entry name" value="ABC_TRANSPORTER_2"/>
    <property type="match status" value="2"/>
</dbReference>
<dbReference type="PANTHER" id="PTHR43394">
    <property type="entry name" value="ATP-DEPENDENT PERMEASE MDL1, MITOCHONDRIAL"/>
    <property type="match status" value="1"/>
</dbReference>
<feature type="transmembrane region" description="Helical" evidence="9">
    <location>
        <begin position="964"/>
        <end position="989"/>
    </location>
</feature>
<comment type="similarity">
    <text evidence="2">Belongs to the ABC transporter superfamily. ABCB family. Multidrug resistance exporter (TC 3.A.1.201) subfamily.</text>
</comment>
<evidence type="ECO:0000256" key="7">
    <source>
        <dbReference type="ARBA" id="ARBA00023136"/>
    </source>
</evidence>
<evidence type="ECO:0000256" key="3">
    <source>
        <dbReference type="ARBA" id="ARBA00022692"/>
    </source>
</evidence>
<protein>
    <submittedName>
        <fullName evidence="12">Uncharacterized protein</fullName>
    </submittedName>
</protein>
<keyword evidence="5" id="KW-0067">ATP-binding</keyword>
<name>A0ABP0FXQ6_CLALP</name>
<comment type="caution">
    <text evidence="12">The sequence shown here is derived from an EMBL/GenBank/DDBJ whole genome shotgun (WGS) entry which is preliminary data.</text>
</comment>
<evidence type="ECO:0000256" key="4">
    <source>
        <dbReference type="ARBA" id="ARBA00022741"/>
    </source>
</evidence>
<feature type="transmembrane region" description="Helical" evidence="9">
    <location>
        <begin position="741"/>
        <end position="763"/>
    </location>
</feature>
<feature type="domain" description="ABC transporter" evidence="10">
    <location>
        <begin position="393"/>
        <end position="629"/>
    </location>
</feature>
<dbReference type="InterPro" id="IPR003593">
    <property type="entry name" value="AAA+_ATPase"/>
</dbReference>
<gene>
    <name evidence="12" type="ORF">CVLEPA_LOCUS15368</name>
</gene>
<dbReference type="CDD" id="cd18578">
    <property type="entry name" value="ABC_6TM_Pgp_ABCB1_D2_like"/>
    <property type="match status" value="1"/>
</dbReference>
<proteinExistence type="inferred from homology"/>
<evidence type="ECO:0000256" key="1">
    <source>
        <dbReference type="ARBA" id="ARBA00004141"/>
    </source>
</evidence>
<dbReference type="PROSITE" id="PS50929">
    <property type="entry name" value="ABC_TM1F"/>
    <property type="match status" value="2"/>
</dbReference>
<keyword evidence="6 9" id="KW-1133">Transmembrane helix</keyword>
<dbReference type="InterPro" id="IPR027417">
    <property type="entry name" value="P-loop_NTPase"/>
</dbReference>
<feature type="transmembrane region" description="Helical" evidence="9">
    <location>
        <begin position="294"/>
        <end position="317"/>
    </location>
</feature>
<evidence type="ECO:0000256" key="6">
    <source>
        <dbReference type="ARBA" id="ARBA00022989"/>
    </source>
</evidence>
<dbReference type="Gene3D" id="3.40.50.300">
    <property type="entry name" value="P-loop containing nucleotide triphosphate hydrolases"/>
    <property type="match status" value="2"/>
</dbReference>
<evidence type="ECO:0000256" key="5">
    <source>
        <dbReference type="ARBA" id="ARBA00022840"/>
    </source>
</evidence>
<feature type="region of interest" description="Disordered" evidence="8">
    <location>
        <begin position="1313"/>
        <end position="1332"/>
    </location>
</feature>
<dbReference type="InterPro" id="IPR036640">
    <property type="entry name" value="ABC1_TM_sf"/>
</dbReference>
<reference evidence="12 13" key="1">
    <citation type="submission" date="2024-02" db="EMBL/GenBank/DDBJ databases">
        <authorList>
            <person name="Daric V."/>
            <person name="Darras S."/>
        </authorList>
    </citation>
    <scope>NUCLEOTIDE SEQUENCE [LARGE SCALE GENOMIC DNA]</scope>
</reference>
<dbReference type="InterPro" id="IPR011527">
    <property type="entry name" value="ABC1_TM_dom"/>
</dbReference>
<feature type="domain" description="ABC transporter" evidence="10">
    <location>
        <begin position="1067"/>
        <end position="1305"/>
    </location>
</feature>
<feature type="transmembrane region" description="Helical" evidence="9">
    <location>
        <begin position="865"/>
        <end position="883"/>
    </location>
</feature>
<evidence type="ECO:0000259" key="10">
    <source>
        <dbReference type="PROSITE" id="PS50893"/>
    </source>
</evidence>
<keyword evidence="4" id="KW-0547">Nucleotide-binding</keyword>
<keyword evidence="7 9" id="KW-0472">Membrane</keyword>
<keyword evidence="13" id="KW-1185">Reference proteome</keyword>
<dbReference type="InterPro" id="IPR003439">
    <property type="entry name" value="ABC_transporter-like_ATP-bd"/>
</dbReference>
<evidence type="ECO:0000313" key="13">
    <source>
        <dbReference type="Proteomes" id="UP001642483"/>
    </source>
</evidence>
<comment type="subcellular location">
    <subcellularLocation>
        <location evidence="1">Membrane</location>
        <topology evidence="1">Multi-pass membrane protein</topology>
    </subcellularLocation>
</comment>
<evidence type="ECO:0000256" key="9">
    <source>
        <dbReference type="SAM" id="Phobius"/>
    </source>
</evidence>
<keyword evidence="3 9" id="KW-0812">Transmembrane</keyword>
<feature type="transmembrane region" description="Helical" evidence="9">
    <location>
        <begin position="38"/>
        <end position="61"/>
    </location>
</feature>
<dbReference type="EMBL" id="CAWYQH010000097">
    <property type="protein sequence ID" value="CAK8684381.1"/>
    <property type="molecule type" value="Genomic_DNA"/>
</dbReference>
<dbReference type="PROSITE" id="PS00211">
    <property type="entry name" value="ABC_TRANSPORTER_1"/>
    <property type="match status" value="2"/>
</dbReference>
<feature type="compositionally biased region" description="Polar residues" evidence="8">
    <location>
        <begin position="1314"/>
        <end position="1323"/>
    </location>
</feature>
<dbReference type="PANTHER" id="PTHR43394:SF27">
    <property type="entry name" value="ATP-DEPENDENT TRANSLOCASE ABCB1-LIKE"/>
    <property type="match status" value="1"/>
</dbReference>
<dbReference type="SMART" id="SM00382">
    <property type="entry name" value="AAA"/>
    <property type="match status" value="2"/>
</dbReference>
<feature type="domain" description="ABC transmembrane type-1" evidence="11">
    <location>
        <begin position="119"/>
        <end position="358"/>
    </location>
</feature>
<feature type="transmembrane region" description="Helical" evidence="9">
    <location>
        <begin position="783"/>
        <end position="810"/>
    </location>
</feature>
<evidence type="ECO:0000259" key="11">
    <source>
        <dbReference type="PROSITE" id="PS50929"/>
    </source>
</evidence>
<feature type="transmembrane region" description="Helical" evidence="9">
    <location>
        <begin position="889"/>
        <end position="908"/>
    </location>
</feature>
<sequence>MKARNGNNGAEKDANNDNEKDEVSYFGLYRYADVRGKLMMAVGVLAATGHGLCWKLLFIFFGPLAMQFVDYGRYQQCGLAYQQCLDANLTTLNESSWNATIQPGLDTFEENTVQLVYRFVLIAVAMFVLGFIQVSTWNHQATRQAKIIRLAFFRSLLRQDISFHDVSSPGELNARLSSDIQIVKAGIGEKASIVIQQFSSSFCGVIIAMIASWRLTLIGLAITPILAVAQTLTIKISGIYARRELAAYAKAGSISEEALAAIRTVAAFGCQENEVKRYVGHLDEAKKVAVKRGFAPGFCLGVVYCTMYLIYASTFWYGTVLILDGTLTFANMTTCFFCLVSSSYAFGQAGSQLKSCTDAKYAGAKIFEIIDRTPEIDVFSEEGKEPNSKNALIRFHGVDFAYPTRAEIKVLKGVDFTVESGKTTALVGESGSGKSTIIQLIQRFYNVTEGRITVGGIDLKELNVKKHRDLIGVVAQEPNLFATTIAENIRWGREGVKEQEIQEAARKANAYDFIMKLPQKFDTLVGEGGGQMSGGQKQRIAIARAIARNPKILLLDEATSALDTESEAVVQAALEKASEGRTTVVIAHRLSTIRNADKIIAFQDGEVREQGSHDELLRIPDGVYSNLINLQTVDRSGPVHSTNSKAISDDIDLSNKIPEHKGSMRRCARHRQSGGSLHRQGSLKYISKLAHSLSRHSSMRSRKSFMDEGSVCKSVDLKEDNVGDSTKFSFIRLMRMNKPEWAYVAGGCLFAALAGSVDPLVALIYGEIFRIFSLNSREEQNHLAMICGLSFIGLGVLGLISYFLAAYMFAKSGTELTTRLREQTFRAILRQDIAFFDESSNNTGTLVSRLSNDASRVQGCSGERLGLAVRTISTVGTGFAIGFVYGWQLALLVIAFFPLLVLGSLIEVKILSRSEDDKTNAEQESGGIAEDALNNIRTVASLTREKSLYDLYAAKLRTSNRKRIFKSLVVGLGYGFSQCTLFCSFAAAFRLGIELVITNQMTFDSVFRVFNAIVFGAFLTGQNMSNAPEYAEAKTSVCRIFSLLNLKPKIDSYGTDGKIPAHCKGEISIKDLRFCYPCRPEAAVLKGINIRVKPGQTLALVGESGCGKSTLVQLLERFFDPDQGQVTLDGVDIRHLNISWLRQQIGIVSQEPTLFNQSIKDNILHGDCARNPSQMEVEKAAKKADIHDVISRLPNGYDTNVGAKGSQLSGGQKQRVAIARALLRNPKILLLDEATSALDTESEKIVQQALDAAREGRTSIVIAHRLSTVRNADQIAVIDSGVVVELGTHEELIATKGAYFSLVNAQLFSEKETTNNGSVTKGQTGAELLQPS</sequence>
<feature type="transmembrane region" description="Helical" evidence="9">
    <location>
        <begin position="191"/>
        <end position="211"/>
    </location>
</feature>
<feature type="domain" description="ABC transmembrane type-1" evidence="11">
    <location>
        <begin position="745"/>
        <end position="1032"/>
    </location>
</feature>
<dbReference type="InterPro" id="IPR017871">
    <property type="entry name" value="ABC_transporter-like_CS"/>
</dbReference>
<dbReference type="SUPFAM" id="SSF52540">
    <property type="entry name" value="P-loop containing nucleoside triphosphate hydrolases"/>
    <property type="match status" value="2"/>
</dbReference>
<accession>A0ABP0FXQ6</accession>
<dbReference type="Gene3D" id="1.20.1560.10">
    <property type="entry name" value="ABC transporter type 1, transmembrane domain"/>
    <property type="match status" value="1"/>
</dbReference>
<evidence type="ECO:0000256" key="2">
    <source>
        <dbReference type="ARBA" id="ARBA00007577"/>
    </source>
</evidence>
<dbReference type="InterPro" id="IPR039421">
    <property type="entry name" value="Type_1_exporter"/>
</dbReference>
<evidence type="ECO:0000313" key="12">
    <source>
        <dbReference type="EMBL" id="CAK8684381.1"/>
    </source>
</evidence>
<feature type="transmembrane region" description="Helical" evidence="9">
    <location>
        <begin position="115"/>
        <end position="134"/>
    </location>
</feature>
<dbReference type="Pfam" id="PF00005">
    <property type="entry name" value="ABC_tran"/>
    <property type="match status" value="2"/>
</dbReference>
<dbReference type="Pfam" id="PF00664">
    <property type="entry name" value="ABC_membrane"/>
    <property type="match status" value="2"/>
</dbReference>
<feature type="transmembrane region" description="Helical" evidence="9">
    <location>
        <begin position="329"/>
        <end position="347"/>
    </location>
</feature>
<dbReference type="Proteomes" id="UP001642483">
    <property type="component" value="Unassembled WGS sequence"/>
</dbReference>
<organism evidence="12 13">
    <name type="scientific">Clavelina lepadiformis</name>
    <name type="common">Light-bulb sea squirt</name>
    <name type="synonym">Ascidia lepadiformis</name>
    <dbReference type="NCBI Taxonomy" id="159417"/>
    <lineage>
        <taxon>Eukaryota</taxon>
        <taxon>Metazoa</taxon>
        <taxon>Chordata</taxon>
        <taxon>Tunicata</taxon>
        <taxon>Ascidiacea</taxon>
        <taxon>Aplousobranchia</taxon>
        <taxon>Clavelinidae</taxon>
        <taxon>Clavelina</taxon>
    </lineage>
</organism>